<name>C7C7C1_METED</name>
<dbReference type="AlphaFoldDB" id="C7C7C1"/>
<proteinExistence type="predicted"/>
<evidence type="ECO:0000313" key="1">
    <source>
        <dbReference type="EMBL" id="CAX25030.1"/>
    </source>
</evidence>
<gene>
    <name evidence="1" type="ORF">METD_I3383</name>
</gene>
<dbReference type="HOGENOM" id="CLU_2735391_0_0_5"/>
<organism evidence="1 2">
    <name type="scientific">Methylorubrum extorquens (strain DSM 6343 / CIP 106787 / DM4)</name>
    <name type="common">Methylobacterium extorquens</name>
    <dbReference type="NCBI Taxonomy" id="661410"/>
    <lineage>
        <taxon>Bacteria</taxon>
        <taxon>Pseudomonadati</taxon>
        <taxon>Pseudomonadota</taxon>
        <taxon>Alphaproteobacteria</taxon>
        <taxon>Hyphomicrobiales</taxon>
        <taxon>Methylobacteriaceae</taxon>
        <taxon>Methylorubrum</taxon>
    </lineage>
</organism>
<evidence type="ECO:0000313" key="2">
    <source>
        <dbReference type="Proteomes" id="UP000008070"/>
    </source>
</evidence>
<accession>C7C7C1</accession>
<sequence>MHVPFKIVAVVRNNRVLWSATNPSQDELFDRIDTYLRRQGFEGETRVALWKAAKKGGFHVHHGEGSVEVSV</sequence>
<dbReference type="GeneID" id="72990276"/>
<reference evidence="2" key="1">
    <citation type="journal article" date="2009" name="PLoS ONE">
        <title>Methylobacterium genome sequences: a reference blueprint to investigate microbial metabolism of C1 compounds from natural and industrial sources.</title>
        <authorList>
            <person name="Vuilleumier S."/>
            <person name="Chistoserdova L."/>
            <person name="Lee M.-C."/>
            <person name="Bringel F."/>
            <person name="Lajus A."/>
            <person name="Zhou Y."/>
            <person name="Gourion B."/>
            <person name="Barbe V."/>
            <person name="Chang J."/>
            <person name="Cruveiller S."/>
            <person name="Dossat C."/>
            <person name="Gillett W."/>
            <person name="Gruffaz C."/>
            <person name="Haugen E."/>
            <person name="Hourcade E."/>
            <person name="Levy R."/>
            <person name="Mangenot S."/>
            <person name="Muller E."/>
            <person name="Nadalig T."/>
            <person name="Pagni M."/>
            <person name="Penny C."/>
            <person name="Peyraud R."/>
            <person name="Robinson D.G."/>
            <person name="Roche D."/>
            <person name="Rouy Z."/>
            <person name="Saenampechek C."/>
            <person name="Salvignol G."/>
            <person name="Vallenet D."/>
            <person name="Wu Z."/>
            <person name="Marx C.J."/>
            <person name="Vorholt J.A."/>
            <person name="Olson M.V."/>
            <person name="Kaul R."/>
            <person name="Weissenbach J."/>
            <person name="Medigue C."/>
            <person name="Lidstrom M.E."/>
        </authorList>
    </citation>
    <scope>NUCLEOTIDE SEQUENCE [LARGE SCALE GENOMIC DNA]</scope>
    <source>
        <strain evidence="2">DSM 6343 / CIP 106787 / DM4</strain>
    </source>
</reference>
<dbReference type="KEGG" id="mdi:METDI3383"/>
<protein>
    <submittedName>
        <fullName evidence="1">Uncharacterized protein</fullName>
    </submittedName>
</protein>
<dbReference type="Proteomes" id="UP000008070">
    <property type="component" value="Chromosome"/>
</dbReference>
<dbReference type="RefSeq" id="WP_015822979.1">
    <property type="nucleotide sequence ID" value="NC_012988.1"/>
</dbReference>
<dbReference type="EMBL" id="FP103042">
    <property type="protein sequence ID" value="CAX25030.1"/>
    <property type="molecule type" value="Genomic_DNA"/>
</dbReference>